<dbReference type="GO" id="GO:0005886">
    <property type="term" value="C:plasma membrane"/>
    <property type="evidence" value="ECO:0007669"/>
    <property type="project" value="UniProtKB-SubCell"/>
</dbReference>
<feature type="transmembrane region" description="Helical" evidence="7">
    <location>
        <begin position="99"/>
        <end position="121"/>
    </location>
</feature>
<comment type="subcellular location">
    <subcellularLocation>
        <location evidence="1 7">Cell membrane</location>
        <topology evidence="1 7">Multi-pass membrane protein</topology>
    </subcellularLocation>
</comment>
<keyword evidence="6 7" id="KW-0472">Membrane</keyword>
<evidence type="ECO:0000256" key="1">
    <source>
        <dbReference type="ARBA" id="ARBA00004651"/>
    </source>
</evidence>
<dbReference type="Proteomes" id="UP000092024">
    <property type="component" value="Unassembled WGS sequence"/>
</dbReference>
<proteinExistence type="inferred from homology"/>
<dbReference type="PROSITE" id="PS50928">
    <property type="entry name" value="ABC_TM1"/>
    <property type="match status" value="1"/>
</dbReference>
<dbReference type="STRING" id="1844972.A7K91_00915"/>
<keyword evidence="5 7" id="KW-1133">Transmembrane helix</keyword>
<feature type="domain" description="ABC transmembrane type-1" evidence="8">
    <location>
        <begin position="95"/>
        <end position="302"/>
    </location>
</feature>
<evidence type="ECO:0000313" key="10">
    <source>
        <dbReference type="Proteomes" id="UP000092024"/>
    </source>
</evidence>
<evidence type="ECO:0000313" key="9">
    <source>
        <dbReference type="EMBL" id="OBR62222.1"/>
    </source>
</evidence>
<protein>
    <submittedName>
        <fullName evidence="9">Peptide permease</fullName>
    </submittedName>
</protein>
<feature type="transmembrane region" description="Helical" evidence="7">
    <location>
        <begin position="241"/>
        <end position="263"/>
    </location>
</feature>
<evidence type="ECO:0000256" key="5">
    <source>
        <dbReference type="ARBA" id="ARBA00022989"/>
    </source>
</evidence>
<reference evidence="9 10" key="1">
    <citation type="submission" date="2016-05" db="EMBL/GenBank/DDBJ databases">
        <title>Paenibacillus oryzae. sp. nov., isolated from the rice root.</title>
        <authorList>
            <person name="Zhang J."/>
            <person name="Zhang X."/>
        </authorList>
    </citation>
    <scope>NUCLEOTIDE SEQUENCE [LARGE SCALE GENOMIC DNA]</scope>
    <source>
        <strain evidence="9 10">1DrF-4</strain>
    </source>
</reference>
<evidence type="ECO:0000256" key="2">
    <source>
        <dbReference type="ARBA" id="ARBA00022448"/>
    </source>
</evidence>
<evidence type="ECO:0000256" key="4">
    <source>
        <dbReference type="ARBA" id="ARBA00022692"/>
    </source>
</evidence>
<keyword evidence="10" id="KW-1185">Reference proteome</keyword>
<evidence type="ECO:0000256" key="3">
    <source>
        <dbReference type="ARBA" id="ARBA00022475"/>
    </source>
</evidence>
<dbReference type="SUPFAM" id="SSF161098">
    <property type="entry name" value="MetI-like"/>
    <property type="match status" value="1"/>
</dbReference>
<feature type="transmembrane region" description="Helical" evidence="7">
    <location>
        <begin position="179"/>
        <end position="202"/>
    </location>
</feature>
<dbReference type="OrthoDB" id="24153at2"/>
<dbReference type="PANTHER" id="PTHR43163:SF6">
    <property type="entry name" value="DIPEPTIDE TRANSPORT SYSTEM PERMEASE PROTEIN DPPB-RELATED"/>
    <property type="match status" value="1"/>
</dbReference>
<comment type="similarity">
    <text evidence="7">Belongs to the binding-protein-dependent transport system permease family.</text>
</comment>
<dbReference type="GO" id="GO:0055085">
    <property type="term" value="P:transmembrane transport"/>
    <property type="evidence" value="ECO:0007669"/>
    <property type="project" value="InterPro"/>
</dbReference>
<dbReference type="EMBL" id="LYPA01000080">
    <property type="protein sequence ID" value="OBR62222.1"/>
    <property type="molecule type" value="Genomic_DNA"/>
</dbReference>
<keyword evidence="2 7" id="KW-0813">Transport</keyword>
<feature type="transmembrane region" description="Helical" evidence="7">
    <location>
        <begin position="133"/>
        <end position="159"/>
    </location>
</feature>
<accession>A0A1A5Y9G1</accession>
<evidence type="ECO:0000256" key="7">
    <source>
        <dbReference type="RuleBase" id="RU363032"/>
    </source>
</evidence>
<evidence type="ECO:0000259" key="8">
    <source>
        <dbReference type="PROSITE" id="PS50928"/>
    </source>
</evidence>
<dbReference type="CDD" id="cd06261">
    <property type="entry name" value="TM_PBP2"/>
    <property type="match status" value="1"/>
</dbReference>
<dbReference type="PANTHER" id="PTHR43163">
    <property type="entry name" value="DIPEPTIDE TRANSPORT SYSTEM PERMEASE PROTEIN DPPB-RELATED"/>
    <property type="match status" value="1"/>
</dbReference>
<feature type="transmembrane region" description="Helical" evidence="7">
    <location>
        <begin position="9"/>
        <end position="30"/>
    </location>
</feature>
<dbReference type="AlphaFoldDB" id="A0A1A5Y9G1"/>
<dbReference type="InterPro" id="IPR000515">
    <property type="entry name" value="MetI-like"/>
</dbReference>
<keyword evidence="3" id="KW-1003">Cell membrane</keyword>
<organism evidence="9 10">
    <name type="scientific">Paenibacillus oryzae</name>
    <dbReference type="NCBI Taxonomy" id="1844972"/>
    <lineage>
        <taxon>Bacteria</taxon>
        <taxon>Bacillati</taxon>
        <taxon>Bacillota</taxon>
        <taxon>Bacilli</taxon>
        <taxon>Bacillales</taxon>
        <taxon>Paenibacillaceae</taxon>
        <taxon>Paenibacillus</taxon>
    </lineage>
</organism>
<feature type="transmembrane region" description="Helical" evidence="7">
    <location>
        <begin position="283"/>
        <end position="309"/>
    </location>
</feature>
<comment type="caution">
    <text evidence="9">The sequence shown here is derived from an EMBL/GenBank/DDBJ whole genome shotgun (WGS) entry which is preliminary data.</text>
</comment>
<name>A0A1A5Y9G1_9BACL</name>
<gene>
    <name evidence="9" type="ORF">A7K91_00915</name>
</gene>
<dbReference type="Gene3D" id="1.10.3720.10">
    <property type="entry name" value="MetI-like"/>
    <property type="match status" value="1"/>
</dbReference>
<dbReference type="InterPro" id="IPR045621">
    <property type="entry name" value="BPD_transp_1_N"/>
</dbReference>
<dbReference type="Pfam" id="PF19300">
    <property type="entry name" value="BPD_transp_1_N"/>
    <property type="match status" value="1"/>
</dbReference>
<evidence type="ECO:0000256" key="6">
    <source>
        <dbReference type="ARBA" id="ARBA00023136"/>
    </source>
</evidence>
<dbReference type="InterPro" id="IPR035906">
    <property type="entry name" value="MetI-like_sf"/>
</dbReference>
<dbReference type="RefSeq" id="WP_068687081.1">
    <property type="nucleotide sequence ID" value="NZ_LYPA01000080.1"/>
</dbReference>
<dbReference type="Pfam" id="PF00528">
    <property type="entry name" value="BPD_transp_1"/>
    <property type="match status" value="1"/>
</dbReference>
<keyword evidence="4 7" id="KW-0812">Transmembrane</keyword>
<sequence length="318" mass="34690">MLNYLLRRILIAIPVLAGITLFNFLIINMAPGNPVEMFINPSMSQADIDLRKEQLGIDDPVFIQYFRWLGNMLQGDFGYSYSSYEPVAKVVGARIGPTLILMGSSLLLAYIIAVPIGILSARKQYSWLDYSATSFSFLGVSIPNFILGLGGIYLFALTWKLFPTGGMYTLGKEKTFGDLLHHLIMPALILATASAGSMVRYVRSSVLEVLGQDYLRTARAKGLSEFVVINKHALRNAMIPIITVVGLDVPLLFGGAVITEQVFGWPGMGQLMIQSIGSRDYPTLMAINLIAAVAVLAANLLTDIAYAAADPAIKYGKR</sequence>